<reference evidence="1" key="1">
    <citation type="journal article" date="2020" name="Stud. Mycol.">
        <title>101 Dothideomycetes genomes: a test case for predicting lifestyles and emergence of pathogens.</title>
        <authorList>
            <person name="Haridas S."/>
            <person name="Albert R."/>
            <person name="Binder M."/>
            <person name="Bloem J."/>
            <person name="Labutti K."/>
            <person name="Salamov A."/>
            <person name="Andreopoulos B."/>
            <person name="Baker S."/>
            <person name="Barry K."/>
            <person name="Bills G."/>
            <person name="Bluhm B."/>
            <person name="Cannon C."/>
            <person name="Castanera R."/>
            <person name="Culley D."/>
            <person name="Daum C."/>
            <person name="Ezra D."/>
            <person name="Gonzalez J."/>
            <person name="Henrissat B."/>
            <person name="Kuo A."/>
            <person name="Liang C."/>
            <person name="Lipzen A."/>
            <person name="Lutzoni F."/>
            <person name="Magnuson J."/>
            <person name="Mondo S."/>
            <person name="Nolan M."/>
            <person name="Ohm R."/>
            <person name="Pangilinan J."/>
            <person name="Park H.-J."/>
            <person name="Ramirez L."/>
            <person name="Alfaro M."/>
            <person name="Sun H."/>
            <person name="Tritt A."/>
            <person name="Yoshinaga Y."/>
            <person name="Zwiers L.-H."/>
            <person name="Turgeon B."/>
            <person name="Goodwin S."/>
            <person name="Spatafora J."/>
            <person name="Crous P."/>
            <person name="Grigoriev I."/>
        </authorList>
    </citation>
    <scope>NUCLEOTIDE SEQUENCE</scope>
    <source>
        <strain evidence="1">CBS 675.92</strain>
    </source>
</reference>
<proteinExistence type="predicted"/>
<name>A0A6A5U390_9PLEO</name>
<evidence type="ECO:0000313" key="2">
    <source>
        <dbReference type="Proteomes" id="UP000800035"/>
    </source>
</evidence>
<dbReference type="EMBL" id="ML976994">
    <property type="protein sequence ID" value="KAF1955617.1"/>
    <property type="molecule type" value="Genomic_DNA"/>
</dbReference>
<sequence>MDHCDLIDENGHAGITVHKMGANSGAVIGKLITFRYKAPKGWYVESDSEDDGE</sequence>
<protein>
    <submittedName>
        <fullName evidence="1">Uncharacterized protein</fullName>
    </submittedName>
</protein>
<dbReference type="AlphaFoldDB" id="A0A6A5U390"/>
<organism evidence="1 2">
    <name type="scientific">Byssothecium circinans</name>
    <dbReference type="NCBI Taxonomy" id="147558"/>
    <lineage>
        <taxon>Eukaryota</taxon>
        <taxon>Fungi</taxon>
        <taxon>Dikarya</taxon>
        <taxon>Ascomycota</taxon>
        <taxon>Pezizomycotina</taxon>
        <taxon>Dothideomycetes</taxon>
        <taxon>Pleosporomycetidae</taxon>
        <taxon>Pleosporales</taxon>
        <taxon>Massarineae</taxon>
        <taxon>Massarinaceae</taxon>
        <taxon>Byssothecium</taxon>
    </lineage>
</organism>
<keyword evidence="2" id="KW-1185">Reference proteome</keyword>
<dbReference type="Proteomes" id="UP000800035">
    <property type="component" value="Unassembled WGS sequence"/>
</dbReference>
<accession>A0A6A5U390</accession>
<gene>
    <name evidence="1" type="ORF">CC80DRAFT_493072</name>
</gene>
<evidence type="ECO:0000313" key="1">
    <source>
        <dbReference type="EMBL" id="KAF1955617.1"/>
    </source>
</evidence>